<evidence type="ECO:0000259" key="1">
    <source>
        <dbReference type="Pfam" id="PF13175"/>
    </source>
</evidence>
<evidence type="ECO:0000313" key="2">
    <source>
        <dbReference type="EMBL" id="HHE07960.1"/>
    </source>
</evidence>
<dbReference type="GO" id="GO:0016887">
    <property type="term" value="F:ATP hydrolysis activity"/>
    <property type="evidence" value="ECO:0007669"/>
    <property type="project" value="InterPro"/>
</dbReference>
<keyword evidence="2" id="KW-0547">Nucleotide-binding</keyword>
<reference evidence="2" key="1">
    <citation type="journal article" date="2020" name="mSystems">
        <title>Genome- and Community-Level Interaction Insights into Carbon Utilization and Element Cycling Functions of Hydrothermarchaeota in Hydrothermal Sediment.</title>
        <authorList>
            <person name="Zhou Z."/>
            <person name="Liu Y."/>
            <person name="Xu W."/>
            <person name="Pan J."/>
            <person name="Luo Z.H."/>
            <person name="Li M."/>
        </authorList>
    </citation>
    <scope>NUCLEOTIDE SEQUENCE [LARGE SCALE GENOMIC DNA]</scope>
    <source>
        <strain evidence="2">HyVt-628</strain>
    </source>
</reference>
<dbReference type="Pfam" id="PF13175">
    <property type="entry name" value="AAA_15"/>
    <property type="match status" value="1"/>
</dbReference>
<accession>A0A7C5HQ37</accession>
<dbReference type="PANTHER" id="PTHR43581:SF4">
    <property type="entry name" value="ATP_GTP PHOSPHATASE"/>
    <property type="match status" value="1"/>
</dbReference>
<name>A0A7C5HQ37_9CHLB</name>
<dbReference type="InterPro" id="IPR041685">
    <property type="entry name" value="AAA_GajA/Old/RecF-like"/>
</dbReference>
<dbReference type="EMBL" id="DRSK01000200">
    <property type="protein sequence ID" value="HHE07960.1"/>
    <property type="molecule type" value="Genomic_DNA"/>
</dbReference>
<dbReference type="PANTHER" id="PTHR43581">
    <property type="entry name" value="ATP/GTP PHOSPHATASE"/>
    <property type="match status" value="1"/>
</dbReference>
<proteinExistence type="predicted"/>
<dbReference type="Proteomes" id="UP000886059">
    <property type="component" value="Unassembled WGS sequence"/>
</dbReference>
<comment type="caution">
    <text evidence="2">The sequence shown here is derived from an EMBL/GenBank/DDBJ whole genome shotgun (WGS) entry which is preliminary data.</text>
</comment>
<dbReference type="InterPro" id="IPR027417">
    <property type="entry name" value="P-loop_NTPase"/>
</dbReference>
<sequence>MSKIRIKNFGPIMDGFCDESGWIDVKKVTVFIGEQGSGKSTVAKLISTFAWIEKALVRGDYDVKWFGRKNRFRRQFLAYHRLENYLSKEQSDIVIEYRGDVYAMRYENECLVIEEISDSSYQLPQIMYVPAERNFISYVRKAIELRLSSESLKEFIVEYEHAKKAIKGYVELPVVNAGIEYDRLNDSLNLKGESYKIHLSEASSGYQSLVPLYLVSRYLSASVLKQSEDNQESMSGEELRRFRKGAEEIIRNEDLTEEQRRAALSVLSSKFNKTSFINIVEEPEQNLYPFSQWKLLQSLLEFNNLNPDNQLIMTTHSPYIINYLSVVIQGYELGRKIGNSERAGMLREKLNKVVSERSLVSSENVAIYELDAQGRISRLPDFEGIPSDRNLLNTMLEQGNTTFDSLLEIEEELSL</sequence>
<organism evidence="2">
    <name type="scientific">Chlorobaculum parvum</name>
    <dbReference type="NCBI Taxonomy" id="274539"/>
    <lineage>
        <taxon>Bacteria</taxon>
        <taxon>Pseudomonadati</taxon>
        <taxon>Chlorobiota</taxon>
        <taxon>Chlorobiia</taxon>
        <taxon>Chlorobiales</taxon>
        <taxon>Chlorobiaceae</taxon>
        <taxon>Chlorobaculum</taxon>
    </lineage>
</organism>
<dbReference type="Gene3D" id="3.40.50.300">
    <property type="entry name" value="P-loop containing nucleotide triphosphate hydrolases"/>
    <property type="match status" value="1"/>
</dbReference>
<dbReference type="InterPro" id="IPR051396">
    <property type="entry name" value="Bact_Antivir_Def_Nuclease"/>
</dbReference>
<dbReference type="SUPFAM" id="SSF52540">
    <property type="entry name" value="P-loop containing nucleoside triphosphate hydrolases"/>
    <property type="match status" value="1"/>
</dbReference>
<gene>
    <name evidence="2" type="ORF">ENL01_03565</name>
</gene>
<feature type="domain" description="Endonuclease GajA/Old nuclease/RecF-like AAA" evidence="1">
    <location>
        <begin position="269"/>
        <end position="321"/>
    </location>
</feature>
<dbReference type="AlphaFoldDB" id="A0A7C5HQ37"/>
<keyword evidence="2" id="KW-0067">ATP-binding</keyword>
<dbReference type="GO" id="GO:0005524">
    <property type="term" value="F:ATP binding"/>
    <property type="evidence" value="ECO:0007669"/>
    <property type="project" value="UniProtKB-KW"/>
</dbReference>
<protein>
    <submittedName>
        <fullName evidence="2">ATP-binding protein</fullName>
    </submittedName>
</protein>